<dbReference type="PANTHER" id="PTHR33392:SF6">
    <property type="entry name" value="POLYISOPRENYL-TEICHOIC ACID--PEPTIDOGLYCAN TEICHOIC ACID TRANSFERASE TAGU"/>
    <property type="match status" value="1"/>
</dbReference>
<dbReference type="Gene3D" id="3.40.630.190">
    <property type="entry name" value="LCP protein"/>
    <property type="match status" value="1"/>
</dbReference>
<dbReference type="Pfam" id="PF03816">
    <property type="entry name" value="LytR_cpsA_psr"/>
    <property type="match status" value="1"/>
</dbReference>
<accession>A0ABT9CAA0</accession>
<evidence type="ECO:0000313" key="4">
    <source>
        <dbReference type="Proteomes" id="UP001240171"/>
    </source>
</evidence>
<evidence type="ECO:0000256" key="1">
    <source>
        <dbReference type="ARBA" id="ARBA00006068"/>
    </source>
</evidence>
<comment type="caution">
    <text evidence="3">The sequence shown here is derived from an EMBL/GenBank/DDBJ whole genome shotgun (WGS) entry which is preliminary data.</text>
</comment>
<organism evidence="3 4">
    <name type="scientific">Paenibacillus lacisoli</name>
    <dbReference type="NCBI Taxonomy" id="3064525"/>
    <lineage>
        <taxon>Bacteria</taxon>
        <taxon>Bacillati</taxon>
        <taxon>Bacillota</taxon>
        <taxon>Bacilli</taxon>
        <taxon>Bacillales</taxon>
        <taxon>Paenibacillaceae</taxon>
        <taxon>Paenibacillus</taxon>
    </lineage>
</organism>
<dbReference type="InterPro" id="IPR050922">
    <property type="entry name" value="LytR/CpsA/Psr_CW_biosynth"/>
</dbReference>
<dbReference type="InterPro" id="IPR004474">
    <property type="entry name" value="LytR_CpsA_psr"/>
</dbReference>
<proteinExistence type="inferred from homology"/>
<feature type="domain" description="Cell envelope-related transcriptional attenuator" evidence="2">
    <location>
        <begin position="98"/>
        <end position="249"/>
    </location>
</feature>
<sequence>MEKRSSKRKKKRSKKGLYITLAVLVLLAAGGYIFRKQLAVAAFDMFLSKSLENKLQDSYQPRGGEQKAQAEPIVYQDKPFSVLLLGTDERPEDKTRGRSDTVIYAVVRPKESRVLLVSVPRDTYVQIVGRDQDKDGVDDHDKLAHAYAFGGVDMSIDTVEKFLGGKVNNYATINFEAIKDAVDALGGVKLPIEKDIVADNPIHIQFTIKGGKPIYDGQDALYYVRYREDSDFNRTKRQQIFMNAVADEVLSLNGITKIPDLLDIMGQNFKTDMQPSFILDLAKQVMMQTSPQISSFTVMGEGYRSKKDGLYYDKANEKDLNYAKELIENWMDPDTQVAELKIPDRQKIQ</sequence>
<comment type="similarity">
    <text evidence="1">Belongs to the LytR/CpsA/Psr (LCP) family.</text>
</comment>
<name>A0ABT9CAA0_9BACL</name>
<evidence type="ECO:0000259" key="2">
    <source>
        <dbReference type="Pfam" id="PF03816"/>
    </source>
</evidence>
<protein>
    <submittedName>
        <fullName evidence="3">LCP family protein</fullName>
    </submittedName>
</protein>
<dbReference type="Proteomes" id="UP001240171">
    <property type="component" value="Unassembled WGS sequence"/>
</dbReference>
<dbReference type="PANTHER" id="PTHR33392">
    <property type="entry name" value="POLYISOPRENYL-TEICHOIC ACID--PEPTIDOGLYCAN TEICHOIC ACID TRANSFERASE TAGU"/>
    <property type="match status" value="1"/>
</dbReference>
<dbReference type="NCBIfam" id="TIGR00350">
    <property type="entry name" value="lytR_cpsA_psr"/>
    <property type="match status" value="1"/>
</dbReference>
<dbReference type="RefSeq" id="WP_305023390.1">
    <property type="nucleotide sequence ID" value="NZ_JAUQTB010000003.1"/>
</dbReference>
<dbReference type="EMBL" id="JAUQTB010000003">
    <property type="protein sequence ID" value="MDO7906183.1"/>
    <property type="molecule type" value="Genomic_DNA"/>
</dbReference>
<evidence type="ECO:0000313" key="3">
    <source>
        <dbReference type="EMBL" id="MDO7906183.1"/>
    </source>
</evidence>
<keyword evidence="4" id="KW-1185">Reference proteome</keyword>
<gene>
    <name evidence="3" type="ORF">Q5741_07090</name>
</gene>
<reference evidence="3 4" key="1">
    <citation type="submission" date="2023-07" db="EMBL/GenBank/DDBJ databases">
        <title>Paenibacillus sp. JX-17 nov. isolated from soil.</title>
        <authorList>
            <person name="Wan Y."/>
            <person name="Liu B."/>
        </authorList>
    </citation>
    <scope>NUCLEOTIDE SEQUENCE [LARGE SCALE GENOMIC DNA]</scope>
    <source>
        <strain evidence="3 4">JX-17</strain>
    </source>
</reference>